<dbReference type="EMBL" id="CP054212">
    <property type="protein sequence ID" value="QKJ88452.1"/>
    <property type="molecule type" value="Genomic_DNA"/>
</dbReference>
<sequence length="81" mass="8839">MKNVILLTSVKLTNNMVTLRNKAAEFVKRQDGVTAIEYAVIAVAISGMLMVVFGSEDGSFIKSITDKFSVLTDNINNTVNQ</sequence>
<evidence type="ECO:0000313" key="3">
    <source>
        <dbReference type="Proteomes" id="UP000505325"/>
    </source>
</evidence>
<dbReference type="InterPro" id="IPR007047">
    <property type="entry name" value="Flp_Fap"/>
</dbReference>
<evidence type="ECO:0000313" key="2">
    <source>
        <dbReference type="EMBL" id="QKJ88452.1"/>
    </source>
</evidence>
<evidence type="ECO:0000256" key="1">
    <source>
        <dbReference type="SAM" id="Phobius"/>
    </source>
</evidence>
<keyword evidence="1" id="KW-0812">Transmembrane</keyword>
<dbReference type="Proteomes" id="UP000505325">
    <property type="component" value="Chromosome"/>
</dbReference>
<organism evidence="2 3">
    <name type="scientific">Paramixta manurensis</name>
    <dbReference type="NCBI Taxonomy" id="2740817"/>
    <lineage>
        <taxon>Bacteria</taxon>
        <taxon>Pseudomonadati</taxon>
        <taxon>Pseudomonadota</taxon>
        <taxon>Gammaproteobacteria</taxon>
        <taxon>Enterobacterales</taxon>
        <taxon>Erwiniaceae</taxon>
        <taxon>Paramixta</taxon>
    </lineage>
</organism>
<feature type="transmembrane region" description="Helical" evidence="1">
    <location>
        <begin position="35"/>
        <end position="53"/>
    </location>
</feature>
<proteinExistence type="predicted"/>
<name>A0A6M8UNF6_9GAMM</name>
<dbReference type="KEGG" id="pmak:PMPD1_3535"/>
<keyword evidence="1" id="KW-0472">Membrane</keyword>
<keyword evidence="3" id="KW-1185">Reference proteome</keyword>
<reference evidence="2 3" key="1">
    <citation type="submission" date="2020-06" db="EMBL/GenBank/DDBJ databases">
        <title>Genome sequence of Paramixta manurensis strain PD-1.</title>
        <authorList>
            <person name="Lee C.W."/>
            <person name="Kim J."/>
        </authorList>
    </citation>
    <scope>NUCLEOTIDE SEQUENCE [LARGE SCALE GENOMIC DNA]</scope>
    <source>
        <strain evidence="2 3">PD-1</strain>
    </source>
</reference>
<dbReference type="Pfam" id="PF04964">
    <property type="entry name" value="Flp_Fap"/>
    <property type="match status" value="1"/>
</dbReference>
<dbReference type="AlphaFoldDB" id="A0A6M8UNF6"/>
<protein>
    <submittedName>
        <fullName evidence="2">Flp family type IVb pilin</fullName>
    </submittedName>
</protein>
<accession>A0A6M8UNF6</accession>
<dbReference type="RefSeq" id="WP_354292682.1">
    <property type="nucleotide sequence ID" value="NZ_CP054212.1"/>
</dbReference>
<gene>
    <name evidence="2" type="ORF">PMPD1_3535</name>
</gene>
<keyword evidence="1" id="KW-1133">Transmembrane helix</keyword>